<dbReference type="Proteomes" id="UP000242381">
    <property type="component" value="Unassembled WGS sequence"/>
</dbReference>
<dbReference type="AlphaFoldDB" id="A0A0A1NRQ7"/>
<evidence type="ECO:0000313" key="2">
    <source>
        <dbReference type="EMBL" id="ORE12515.1"/>
    </source>
</evidence>
<feature type="domain" description="DSBA-like thioredoxin" evidence="1">
    <location>
        <begin position="11"/>
        <end position="205"/>
    </location>
</feature>
<name>A0A0A1NRQ7_RHIZD</name>
<evidence type="ECO:0000313" key="3">
    <source>
        <dbReference type="Proteomes" id="UP000242381"/>
    </source>
</evidence>
<proteinExistence type="predicted"/>
<accession>A0A0A1NRQ7</accession>
<dbReference type="InterPro" id="IPR036249">
    <property type="entry name" value="Thioredoxin-like_sf"/>
</dbReference>
<protein>
    <submittedName>
        <fullName evidence="2">Thioredoxin-like protein</fullName>
    </submittedName>
</protein>
<reference evidence="2 3" key="1">
    <citation type="journal article" date="2016" name="Proc. Natl. Acad. Sci. U.S.A.">
        <title>Lipid metabolic changes in an early divergent fungus govern the establishment of a mutualistic symbiosis with endobacteria.</title>
        <authorList>
            <person name="Lastovetsky O.A."/>
            <person name="Gaspar M.L."/>
            <person name="Mondo S.J."/>
            <person name="LaButti K.M."/>
            <person name="Sandor L."/>
            <person name="Grigoriev I.V."/>
            <person name="Henry S.A."/>
            <person name="Pawlowska T.E."/>
        </authorList>
    </citation>
    <scope>NUCLEOTIDE SEQUENCE [LARGE SCALE GENOMIC DNA]</scope>
    <source>
        <strain evidence="2 3">ATCC 11559</strain>
    </source>
</reference>
<dbReference type="CDD" id="cd03024">
    <property type="entry name" value="DsbA_FrnE"/>
    <property type="match status" value="1"/>
</dbReference>
<dbReference type="Gene3D" id="3.40.30.10">
    <property type="entry name" value="Glutaredoxin"/>
    <property type="match status" value="1"/>
</dbReference>
<dbReference type="OMA" id="QKYAISG"/>
<evidence type="ECO:0000259" key="1">
    <source>
        <dbReference type="Pfam" id="PF01323"/>
    </source>
</evidence>
<organism evidence="2 3">
    <name type="scientific">Rhizopus microsporus</name>
    <dbReference type="NCBI Taxonomy" id="58291"/>
    <lineage>
        <taxon>Eukaryota</taxon>
        <taxon>Fungi</taxon>
        <taxon>Fungi incertae sedis</taxon>
        <taxon>Mucoromycota</taxon>
        <taxon>Mucoromycotina</taxon>
        <taxon>Mucoromycetes</taxon>
        <taxon>Mucorales</taxon>
        <taxon>Mucorineae</taxon>
        <taxon>Rhizopodaceae</taxon>
        <taxon>Rhizopus</taxon>
    </lineage>
</organism>
<dbReference type="PANTHER" id="PTHR13887">
    <property type="entry name" value="GLUTATHIONE S-TRANSFERASE KAPPA"/>
    <property type="match status" value="1"/>
</dbReference>
<dbReference type="PANTHER" id="PTHR13887:SF41">
    <property type="entry name" value="THIOREDOXIN SUPERFAMILY PROTEIN"/>
    <property type="match status" value="1"/>
</dbReference>
<sequence length="214" mass="24320">MSQTISIKATIDTICPWCFIGKRRLDKAIQKMKEINSNVSIQVQYLPFQLNPYQEGSVDKMESYNKKFGEDRVKSMIPMVTKVAEGEGIHLKYGGVISNTFDSHRLVWWSQQFGKQSEVVEEICKLYFERNEDVGDHESLANAAERAGLSKEGTIEFIKSEQGVSEVKDMLRRNAFMDIHGVPHFTINDKYAVSGAQEADTLVSVFQQVLSKEQ</sequence>
<dbReference type="GO" id="GO:0016491">
    <property type="term" value="F:oxidoreductase activity"/>
    <property type="evidence" value="ECO:0007669"/>
    <property type="project" value="InterPro"/>
</dbReference>
<dbReference type="SUPFAM" id="SSF52833">
    <property type="entry name" value="Thioredoxin-like"/>
    <property type="match status" value="1"/>
</dbReference>
<dbReference type="VEuPathDB" id="FungiDB:BCV72DRAFT_228480"/>
<gene>
    <name evidence="2" type="ORF">BCV71DRAFT_223571</name>
</gene>
<dbReference type="InterPro" id="IPR001853">
    <property type="entry name" value="DSBA-like_thioredoxin_dom"/>
</dbReference>
<dbReference type="Pfam" id="PF01323">
    <property type="entry name" value="DSBA"/>
    <property type="match status" value="1"/>
</dbReference>
<dbReference type="EMBL" id="KV921650">
    <property type="protein sequence ID" value="ORE12515.1"/>
    <property type="molecule type" value="Genomic_DNA"/>
</dbReference>